<accession>A0A9X3I7M9</accession>
<dbReference type="EMBL" id="JAPJUH010000001">
    <property type="protein sequence ID" value="MCX3263350.1"/>
    <property type="molecule type" value="Genomic_DNA"/>
</dbReference>
<evidence type="ECO:0000313" key="1">
    <source>
        <dbReference type="EMBL" id="MCX3263350.1"/>
    </source>
</evidence>
<proteinExistence type="predicted"/>
<evidence type="ECO:0000313" key="2">
    <source>
        <dbReference type="Proteomes" id="UP001142592"/>
    </source>
</evidence>
<name>A0A9X3I7M9_9SPHI</name>
<gene>
    <name evidence="1" type="ORF">OQZ29_01235</name>
</gene>
<protein>
    <submittedName>
        <fullName evidence="1">Uncharacterized protein</fullName>
    </submittedName>
</protein>
<reference evidence="1" key="1">
    <citation type="submission" date="2022-11" db="EMBL/GenBank/DDBJ databases">
        <authorList>
            <person name="Graham C."/>
            <person name="Newman J.D."/>
        </authorList>
    </citation>
    <scope>NUCLEOTIDE SEQUENCE</scope>
    <source>
        <strain evidence="1">DSM 19486</strain>
    </source>
</reference>
<sequence length="162" mass="18525">MDVLSIISIAITIIGFIVKMASGEETNHDHAYEQQSFDPIDPFQKGTLDAVVNCYESFRLSNFNVNHLALDLTNANHAMFTLQATRLKGNCLNLKIQFLDVFDKKGKNGETREFRNHVTTYFSVNYLADIQNVMIYGCSNYNQRLVERYKEIASEIRNTIST</sequence>
<dbReference type="Proteomes" id="UP001142592">
    <property type="component" value="Unassembled WGS sequence"/>
</dbReference>
<dbReference type="AlphaFoldDB" id="A0A9X3I7M9"/>
<organism evidence="1 2">
    <name type="scientific">Pedobacter agri</name>
    <dbReference type="NCBI Taxonomy" id="454586"/>
    <lineage>
        <taxon>Bacteria</taxon>
        <taxon>Pseudomonadati</taxon>
        <taxon>Bacteroidota</taxon>
        <taxon>Sphingobacteriia</taxon>
        <taxon>Sphingobacteriales</taxon>
        <taxon>Sphingobacteriaceae</taxon>
        <taxon>Pedobacter</taxon>
    </lineage>
</organism>
<keyword evidence="2" id="KW-1185">Reference proteome</keyword>
<dbReference type="RefSeq" id="WP_010601230.1">
    <property type="nucleotide sequence ID" value="NZ_JAPJUH010000001.1"/>
</dbReference>
<comment type="caution">
    <text evidence="1">The sequence shown here is derived from an EMBL/GenBank/DDBJ whole genome shotgun (WGS) entry which is preliminary data.</text>
</comment>